<dbReference type="InterPro" id="IPR036359">
    <property type="entry name" value="Thiol_cytolysin_sf"/>
</dbReference>
<dbReference type="EMBL" id="QUAC01000223">
    <property type="protein sequence ID" value="REK87216.1"/>
    <property type="molecule type" value="Genomic_DNA"/>
</dbReference>
<evidence type="ECO:0000313" key="2">
    <source>
        <dbReference type="Proteomes" id="UP000262477"/>
    </source>
</evidence>
<comment type="caution">
    <text evidence="1">The sequence shown here is derived from an EMBL/GenBank/DDBJ whole genome shotgun (WGS) entry which is preliminary data.</text>
</comment>
<accession>A0A371PXK5</accession>
<dbReference type="Pfam" id="PF01289">
    <property type="entry name" value="Thiol_cytolysin"/>
    <property type="match status" value="1"/>
</dbReference>
<dbReference type="GO" id="GO:0015485">
    <property type="term" value="F:cholesterol binding"/>
    <property type="evidence" value="ECO:0007669"/>
    <property type="project" value="InterPro"/>
</dbReference>
<organism evidence="1 2">
    <name type="scientific">Streptomyces inhibens</name>
    <dbReference type="NCBI Taxonomy" id="2293571"/>
    <lineage>
        <taxon>Bacteria</taxon>
        <taxon>Bacillati</taxon>
        <taxon>Actinomycetota</taxon>
        <taxon>Actinomycetes</taxon>
        <taxon>Kitasatosporales</taxon>
        <taxon>Streptomycetaceae</taxon>
        <taxon>Streptomyces</taxon>
    </lineage>
</organism>
<name>A0A371PXK5_STRIH</name>
<dbReference type="Proteomes" id="UP000262477">
    <property type="component" value="Unassembled WGS sequence"/>
</dbReference>
<keyword evidence="2" id="KW-1185">Reference proteome</keyword>
<reference evidence="1 2" key="1">
    <citation type="submission" date="2018-08" db="EMBL/GenBank/DDBJ databases">
        <title>Streptomyces NEAU-D10 sp. nov., a novel Actinomycete isolated from soil.</title>
        <authorList>
            <person name="Jin L."/>
        </authorList>
    </citation>
    <scope>NUCLEOTIDE SEQUENCE [LARGE SCALE GENOMIC DNA]</scope>
    <source>
        <strain evidence="1 2">NEAU-D10</strain>
    </source>
</reference>
<dbReference type="InterPro" id="IPR036363">
    <property type="entry name" value="Thiol_cytolysin_ab_sf"/>
</dbReference>
<protein>
    <submittedName>
        <fullName evidence="1">Uncharacterized protein</fullName>
    </submittedName>
</protein>
<proteinExistence type="predicted"/>
<dbReference type="AlphaFoldDB" id="A0A371PXK5"/>
<sequence length="350" mass="37220">MARGERFPSTGLASTALVKSARKRGEGMSGNVRLLPEPVGSEGPTAWAVEGGSWGLDWPGQDGDRFHVVHLPAGGGEEIVAQSDDLASLILPKDIDTGARGQYVVLATAGGKPAEASAAGVGAPGGKADQAGHLSNWKKWSQLAPHNPDEKKPRGEKQVDYVNGVRRTRQSWTETKTRDEIVTFNPSIDMLHPGAIVQADPPIRQGYLVSAQIEDTERAPLRVSVDVLSADNSKVVQVPSHGSVLDAIKGIVRGKPNLSPDTVFRKTEGYSSTETALQLGLSGSCGGFSGSLDIEGKREETQNTLVVYLRERDFTASCDLSTPDALINDAFTEDRATQLINRGTMGQSPS</sequence>
<evidence type="ECO:0000313" key="1">
    <source>
        <dbReference type="EMBL" id="REK87216.1"/>
    </source>
</evidence>
<dbReference type="OrthoDB" id="4230213at2"/>
<dbReference type="SUPFAM" id="SSF56978">
    <property type="entry name" value="Perfringolysin"/>
    <property type="match status" value="1"/>
</dbReference>
<dbReference type="Gene3D" id="3.90.840.10">
    <property type="entry name" value="Thiol-activated cytolysin superfamily/Thiol-activated cytolysin, alpha-beta domain"/>
    <property type="match status" value="1"/>
</dbReference>
<gene>
    <name evidence="1" type="ORF">DY245_27890</name>
</gene>
<dbReference type="InterPro" id="IPR001869">
    <property type="entry name" value="Thiol_cytolysin"/>
</dbReference>